<reference evidence="2" key="1">
    <citation type="submission" date="2020-11" db="EMBL/GenBank/DDBJ databases">
        <title>Chlorella ohadii genome sequencing and assembly.</title>
        <authorList>
            <person name="Murik O."/>
            <person name="Treves H."/>
            <person name="Kedem I."/>
            <person name="Shotland Y."/>
            <person name="Kaplan A."/>
        </authorList>
    </citation>
    <scope>NUCLEOTIDE SEQUENCE</scope>
    <source>
        <strain evidence="2">1</strain>
    </source>
</reference>
<feature type="signal peptide" evidence="1">
    <location>
        <begin position="1"/>
        <end position="18"/>
    </location>
</feature>
<evidence type="ECO:0000313" key="2">
    <source>
        <dbReference type="EMBL" id="KAI7842805.1"/>
    </source>
</evidence>
<dbReference type="AlphaFoldDB" id="A0AAD5DVI0"/>
<dbReference type="EMBL" id="JADXDR010000048">
    <property type="protein sequence ID" value="KAI7842805.1"/>
    <property type="molecule type" value="Genomic_DNA"/>
</dbReference>
<evidence type="ECO:0000256" key="1">
    <source>
        <dbReference type="SAM" id="SignalP"/>
    </source>
</evidence>
<keyword evidence="1" id="KW-0732">Signal</keyword>
<dbReference type="Proteomes" id="UP001205105">
    <property type="component" value="Unassembled WGS sequence"/>
</dbReference>
<feature type="chain" id="PRO_5042007279" evidence="1">
    <location>
        <begin position="19"/>
        <end position="248"/>
    </location>
</feature>
<gene>
    <name evidence="2" type="ORF">COHA_003551</name>
</gene>
<sequence>MRSLVALLFVAALVACRAAEVVPAADVLQDLTDEQVEAARNATRDLAAGGSAAALPATPVATFAPAPLPEATARRLLREAAPAPMPEAPGRKLLGTLTVNSKTTVKAAQQETEDGTVKRSVGVARGQALAVNGPECWKEDCDQPVAQTRTDSIDTAQNGDNIAVGRASAESHSVQGGGAIARAFSTVQANAVAGPGFAQWTASGDALAQPFGDYGHKGANVNVQGFALVNSGLYGVEGLAQAIHTYGL</sequence>
<evidence type="ECO:0000313" key="3">
    <source>
        <dbReference type="Proteomes" id="UP001205105"/>
    </source>
</evidence>
<organism evidence="2 3">
    <name type="scientific">Chlorella ohadii</name>
    <dbReference type="NCBI Taxonomy" id="2649997"/>
    <lineage>
        <taxon>Eukaryota</taxon>
        <taxon>Viridiplantae</taxon>
        <taxon>Chlorophyta</taxon>
        <taxon>core chlorophytes</taxon>
        <taxon>Trebouxiophyceae</taxon>
        <taxon>Chlorellales</taxon>
        <taxon>Chlorellaceae</taxon>
        <taxon>Chlorella clade</taxon>
        <taxon>Chlorella</taxon>
    </lineage>
</organism>
<name>A0AAD5DVI0_9CHLO</name>
<accession>A0AAD5DVI0</accession>
<keyword evidence="3" id="KW-1185">Reference proteome</keyword>
<comment type="caution">
    <text evidence="2">The sequence shown here is derived from an EMBL/GenBank/DDBJ whole genome shotgun (WGS) entry which is preliminary data.</text>
</comment>
<proteinExistence type="predicted"/>
<protein>
    <submittedName>
        <fullName evidence="2">Uncharacterized protein</fullName>
    </submittedName>
</protein>
<dbReference type="PROSITE" id="PS51257">
    <property type="entry name" value="PROKAR_LIPOPROTEIN"/>
    <property type="match status" value="1"/>
</dbReference>